<dbReference type="Pfam" id="PF03780">
    <property type="entry name" value="Asp23"/>
    <property type="match status" value="1"/>
</dbReference>
<dbReference type="InterPro" id="IPR005531">
    <property type="entry name" value="Asp23"/>
</dbReference>
<protein>
    <submittedName>
        <fullName evidence="3">Asp23/Gls24 family envelope stress response protein</fullName>
    </submittedName>
</protein>
<accession>A0ABW2CQZ5</accession>
<dbReference type="Proteomes" id="UP001596380">
    <property type="component" value="Unassembled WGS sequence"/>
</dbReference>
<feature type="compositionally biased region" description="Pro residues" evidence="2">
    <location>
        <begin position="7"/>
        <end position="29"/>
    </location>
</feature>
<sequence>MTGETPLPEPGSMPFYPGPPSPSGPPNAPGAPGAPGTAPNAPGGPGMPPNAPEAPPGSGPPPGSPGSPLAAPTPAAPPPLSTPLTGSAPPATPLSSTPSAVSAAPAGASSAHRVPPGRDGGDPGYGGRITIDDEVVVRIATLAALEVAGVVALTAREGPGRGGGVAVRLRDEEVSLDLGVAVEYGSVIMDVATAVRANVARVAGLMLGRRVAEVNVAVEDVRVPPGPSA</sequence>
<comment type="similarity">
    <text evidence="1">Belongs to the asp23 family.</text>
</comment>
<organism evidence="3 4">
    <name type="scientific">Actinomadura yumaensis</name>
    <dbReference type="NCBI Taxonomy" id="111807"/>
    <lineage>
        <taxon>Bacteria</taxon>
        <taxon>Bacillati</taxon>
        <taxon>Actinomycetota</taxon>
        <taxon>Actinomycetes</taxon>
        <taxon>Streptosporangiales</taxon>
        <taxon>Thermomonosporaceae</taxon>
        <taxon>Actinomadura</taxon>
    </lineage>
</organism>
<evidence type="ECO:0000313" key="4">
    <source>
        <dbReference type="Proteomes" id="UP001596380"/>
    </source>
</evidence>
<proteinExistence type="inferred from homology"/>
<reference evidence="4" key="1">
    <citation type="journal article" date="2019" name="Int. J. Syst. Evol. Microbiol.">
        <title>The Global Catalogue of Microorganisms (GCM) 10K type strain sequencing project: providing services to taxonomists for standard genome sequencing and annotation.</title>
        <authorList>
            <consortium name="The Broad Institute Genomics Platform"/>
            <consortium name="The Broad Institute Genome Sequencing Center for Infectious Disease"/>
            <person name="Wu L."/>
            <person name="Ma J."/>
        </authorList>
    </citation>
    <scope>NUCLEOTIDE SEQUENCE [LARGE SCALE GENOMIC DNA]</scope>
    <source>
        <strain evidence="4">JCM 3369</strain>
    </source>
</reference>
<dbReference type="EMBL" id="JBHSXS010000017">
    <property type="protein sequence ID" value="MFC6883119.1"/>
    <property type="molecule type" value="Genomic_DNA"/>
</dbReference>
<feature type="compositionally biased region" description="Low complexity" evidence="2">
    <location>
        <begin position="82"/>
        <end position="111"/>
    </location>
</feature>
<gene>
    <name evidence="3" type="ORF">ACFQKB_25415</name>
</gene>
<feature type="region of interest" description="Disordered" evidence="2">
    <location>
        <begin position="1"/>
        <end position="126"/>
    </location>
</feature>
<feature type="compositionally biased region" description="Low complexity" evidence="2">
    <location>
        <begin position="30"/>
        <end position="41"/>
    </location>
</feature>
<dbReference type="PANTHER" id="PTHR34297:SF3">
    <property type="entry name" value="ALKALINE SHOCK PROTEIN 23"/>
    <property type="match status" value="1"/>
</dbReference>
<comment type="caution">
    <text evidence="3">The sequence shown here is derived from an EMBL/GenBank/DDBJ whole genome shotgun (WGS) entry which is preliminary data.</text>
</comment>
<dbReference type="PANTHER" id="PTHR34297">
    <property type="entry name" value="HYPOTHETICAL CYTOSOLIC PROTEIN-RELATED"/>
    <property type="match status" value="1"/>
</dbReference>
<dbReference type="RefSeq" id="WP_206681561.1">
    <property type="nucleotide sequence ID" value="NZ_JBHSXS010000017.1"/>
</dbReference>
<name>A0ABW2CQZ5_9ACTN</name>
<evidence type="ECO:0000256" key="1">
    <source>
        <dbReference type="ARBA" id="ARBA00005721"/>
    </source>
</evidence>
<evidence type="ECO:0000313" key="3">
    <source>
        <dbReference type="EMBL" id="MFC6883119.1"/>
    </source>
</evidence>
<evidence type="ECO:0000256" key="2">
    <source>
        <dbReference type="SAM" id="MobiDB-lite"/>
    </source>
</evidence>
<keyword evidence="4" id="KW-1185">Reference proteome</keyword>
<feature type="compositionally biased region" description="Pro residues" evidence="2">
    <location>
        <begin position="45"/>
        <end position="65"/>
    </location>
</feature>